<dbReference type="EMBL" id="JBHTJR010000045">
    <property type="protein sequence ID" value="MFD0993333.1"/>
    <property type="molecule type" value="Genomic_DNA"/>
</dbReference>
<gene>
    <name evidence="2" type="ORF">ACFQ1U_08970</name>
</gene>
<evidence type="ECO:0000313" key="3">
    <source>
        <dbReference type="Proteomes" id="UP001597062"/>
    </source>
</evidence>
<keyword evidence="1" id="KW-0812">Transmembrane</keyword>
<reference evidence="3" key="1">
    <citation type="journal article" date="2019" name="Int. J. Syst. Evol. Microbiol.">
        <title>The Global Catalogue of Microorganisms (GCM) 10K type strain sequencing project: providing services to taxonomists for standard genome sequencing and annotation.</title>
        <authorList>
            <consortium name="The Broad Institute Genomics Platform"/>
            <consortium name="The Broad Institute Genome Sequencing Center for Infectious Disease"/>
            <person name="Wu L."/>
            <person name="Ma J."/>
        </authorList>
    </citation>
    <scope>NUCLEOTIDE SEQUENCE [LARGE SCALE GENOMIC DNA]</scope>
    <source>
        <strain evidence="3">CCUG 60527</strain>
    </source>
</reference>
<feature type="transmembrane region" description="Helical" evidence="1">
    <location>
        <begin position="135"/>
        <end position="162"/>
    </location>
</feature>
<accession>A0ABW3JUK2</accession>
<feature type="transmembrane region" description="Helical" evidence="1">
    <location>
        <begin position="174"/>
        <end position="193"/>
    </location>
</feature>
<sequence length="252" mass="29528">MTKLTSNFISEVIKTLGVLMVIVALGLFIDSKYVAENIFKHAQWINNVLVTLVFGVLYYQATSRTREQLLYALVIAIVGEYLFSIVFGMYTYRLGNIPHYVPPGHAIVFVLVYYFSRKPKIKANRKKIEQLCAYLIIPFSLFFLFFYKDVFGFICTILVFYWLRKYPTERMFYLTMYCVVAILELIGTSFECWKWPVIAFNTFDFLPSANPPAGISLFYFGLDRATVSIYKRRHKETWKRFKRIQSIAVLSK</sequence>
<protein>
    <recommendedName>
        <fullName evidence="4">Integral membrane protein</fullName>
    </recommendedName>
</protein>
<evidence type="ECO:0000313" key="2">
    <source>
        <dbReference type="EMBL" id="MFD0993333.1"/>
    </source>
</evidence>
<keyword evidence="1" id="KW-1133">Transmembrane helix</keyword>
<feature type="transmembrane region" description="Helical" evidence="1">
    <location>
        <begin position="71"/>
        <end position="91"/>
    </location>
</feature>
<feature type="transmembrane region" description="Helical" evidence="1">
    <location>
        <begin position="41"/>
        <end position="59"/>
    </location>
</feature>
<name>A0ABW3JUK2_9FLAO</name>
<evidence type="ECO:0008006" key="4">
    <source>
        <dbReference type="Google" id="ProtNLM"/>
    </source>
</evidence>
<dbReference type="RefSeq" id="WP_386107478.1">
    <property type="nucleotide sequence ID" value="NZ_JBHTJR010000045.1"/>
</dbReference>
<keyword evidence="3" id="KW-1185">Reference proteome</keyword>
<dbReference type="Proteomes" id="UP001597062">
    <property type="component" value="Unassembled WGS sequence"/>
</dbReference>
<proteinExistence type="predicted"/>
<comment type="caution">
    <text evidence="2">The sequence shown here is derived from an EMBL/GenBank/DDBJ whole genome shotgun (WGS) entry which is preliminary data.</text>
</comment>
<evidence type="ECO:0000256" key="1">
    <source>
        <dbReference type="SAM" id="Phobius"/>
    </source>
</evidence>
<feature type="transmembrane region" description="Helical" evidence="1">
    <location>
        <begin position="97"/>
        <end position="115"/>
    </location>
</feature>
<keyword evidence="1" id="KW-0472">Membrane</keyword>
<feature type="transmembrane region" description="Helical" evidence="1">
    <location>
        <begin position="12"/>
        <end position="29"/>
    </location>
</feature>
<organism evidence="2 3">
    <name type="scientific">Tenacibaculum geojense</name>
    <dbReference type="NCBI Taxonomy" id="915352"/>
    <lineage>
        <taxon>Bacteria</taxon>
        <taxon>Pseudomonadati</taxon>
        <taxon>Bacteroidota</taxon>
        <taxon>Flavobacteriia</taxon>
        <taxon>Flavobacteriales</taxon>
        <taxon>Flavobacteriaceae</taxon>
        <taxon>Tenacibaculum</taxon>
    </lineage>
</organism>